<organism evidence="2 3">
    <name type="scientific">Candidatus Woesebacteria bacterium RBG_16_34_12</name>
    <dbReference type="NCBI Taxonomy" id="1802480"/>
    <lineage>
        <taxon>Bacteria</taxon>
        <taxon>Candidatus Woeseibacteriota</taxon>
    </lineage>
</organism>
<keyword evidence="1" id="KW-0812">Transmembrane</keyword>
<evidence type="ECO:0000313" key="3">
    <source>
        <dbReference type="Proteomes" id="UP000177053"/>
    </source>
</evidence>
<evidence type="ECO:0000313" key="2">
    <source>
        <dbReference type="EMBL" id="OGM12047.1"/>
    </source>
</evidence>
<sequence length="173" mass="19997">MDTSTFTPELILGIIGTVTGILSLIISLFFTRKAIKQADKALEQSDKNLITQLLYEDKKRALMKLQSIIDGTKLVELRVKLDTFFKSIESSYVPRDVSNRIYNMLEELEKFEDENAAYPTKRKMDEEEAAFYEASDPLGGMTEFEQFEYEFGEKINSFKHSSNYIIKESLNKF</sequence>
<dbReference type="AlphaFoldDB" id="A0A1F7XAL5"/>
<gene>
    <name evidence="2" type="ORF">A2Z22_01945</name>
</gene>
<dbReference type="Proteomes" id="UP000177053">
    <property type="component" value="Unassembled WGS sequence"/>
</dbReference>
<name>A0A1F7XAL5_9BACT</name>
<feature type="transmembrane region" description="Helical" evidence="1">
    <location>
        <begin position="12"/>
        <end position="30"/>
    </location>
</feature>
<keyword evidence="1" id="KW-1133">Transmembrane helix</keyword>
<proteinExistence type="predicted"/>
<dbReference type="EMBL" id="MGFS01000004">
    <property type="protein sequence ID" value="OGM12047.1"/>
    <property type="molecule type" value="Genomic_DNA"/>
</dbReference>
<evidence type="ECO:0000256" key="1">
    <source>
        <dbReference type="SAM" id="Phobius"/>
    </source>
</evidence>
<reference evidence="2 3" key="1">
    <citation type="journal article" date="2016" name="Nat. Commun.">
        <title>Thousands of microbial genomes shed light on interconnected biogeochemical processes in an aquifer system.</title>
        <authorList>
            <person name="Anantharaman K."/>
            <person name="Brown C.T."/>
            <person name="Hug L.A."/>
            <person name="Sharon I."/>
            <person name="Castelle C.J."/>
            <person name="Probst A.J."/>
            <person name="Thomas B.C."/>
            <person name="Singh A."/>
            <person name="Wilkins M.J."/>
            <person name="Karaoz U."/>
            <person name="Brodie E.L."/>
            <person name="Williams K.H."/>
            <person name="Hubbard S.S."/>
            <person name="Banfield J.F."/>
        </authorList>
    </citation>
    <scope>NUCLEOTIDE SEQUENCE [LARGE SCALE GENOMIC DNA]</scope>
</reference>
<keyword evidence="1" id="KW-0472">Membrane</keyword>
<protein>
    <submittedName>
        <fullName evidence="2">Uncharacterized protein</fullName>
    </submittedName>
</protein>
<comment type="caution">
    <text evidence="2">The sequence shown here is derived from an EMBL/GenBank/DDBJ whole genome shotgun (WGS) entry which is preliminary data.</text>
</comment>
<accession>A0A1F7XAL5</accession>